<dbReference type="GO" id="GO:0006412">
    <property type="term" value="P:translation"/>
    <property type="evidence" value="ECO:0007669"/>
    <property type="project" value="UniProtKB-UniRule"/>
</dbReference>
<accession>A0A1F5DM98</accession>
<evidence type="ECO:0000256" key="5">
    <source>
        <dbReference type="SAM" id="MobiDB-lite"/>
    </source>
</evidence>
<name>A0A1F5DM98_9BACT</name>
<dbReference type="HAMAP" id="MF_00368">
    <property type="entry name" value="Ribosomal_bL12"/>
    <property type="match status" value="1"/>
</dbReference>
<evidence type="ECO:0000259" key="6">
    <source>
        <dbReference type="Pfam" id="PF00542"/>
    </source>
</evidence>
<dbReference type="FunFam" id="3.30.1390.10:FF:000001">
    <property type="entry name" value="50S ribosomal protein L7/L12"/>
    <property type="match status" value="1"/>
</dbReference>
<dbReference type="PANTHER" id="PTHR45987">
    <property type="entry name" value="39S RIBOSOMAL PROTEIN L12"/>
    <property type="match status" value="1"/>
</dbReference>
<keyword evidence="3 4" id="KW-0687">Ribonucleoprotein</keyword>
<dbReference type="PANTHER" id="PTHR45987:SF4">
    <property type="entry name" value="LARGE RIBOSOMAL SUBUNIT PROTEIN BL12M"/>
    <property type="match status" value="1"/>
</dbReference>
<feature type="domain" description="Large ribosomal subunit protein bL12 oligomerization" evidence="7">
    <location>
        <begin position="2"/>
        <end position="45"/>
    </location>
</feature>
<dbReference type="SUPFAM" id="SSF54736">
    <property type="entry name" value="ClpS-like"/>
    <property type="match status" value="1"/>
</dbReference>
<evidence type="ECO:0000256" key="2">
    <source>
        <dbReference type="ARBA" id="ARBA00022980"/>
    </source>
</evidence>
<dbReference type="Pfam" id="PF00542">
    <property type="entry name" value="Ribosomal_L12"/>
    <property type="match status" value="1"/>
</dbReference>
<evidence type="ECO:0000313" key="9">
    <source>
        <dbReference type="Proteomes" id="UP000178764"/>
    </source>
</evidence>
<proteinExistence type="inferred from homology"/>
<dbReference type="NCBIfam" id="TIGR00855">
    <property type="entry name" value="L12"/>
    <property type="match status" value="1"/>
</dbReference>
<evidence type="ECO:0000259" key="7">
    <source>
        <dbReference type="Pfam" id="PF16320"/>
    </source>
</evidence>
<dbReference type="GO" id="GO:0005737">
    <property type="term" value="C:cytoplasm"/>
    <property type="evidence" value="ECO:0007669"/>
    <property type="project" value="UniProtKB-ARBA"/>
</dbReference>
<keyword evidence="2 4" id="KW-0689">Ribosomal protein</keyword>
<dbReference type="InterPro" id="IPR014719">
    <property type="entry name" value="Ribosomal_bL12_C/ClpS-like"/>
</dbReference>
<dbReference type="Gene3D" id="1.20.5.710">
    <property type="entry name" value="Single helix bin"/>
    <property type="match status" value="1"/>
</dbReference>
<feature type="region of interest" description="Disordered" evidence="5">
    <location>
        <begin position="91"/>
        <end position="122"/>
    </location>
</feature>
<dbReference type="EMBL" id="MEZT01000023">
    <property type="protein sequence ID" value="OGD56287.1"/>
    <property type="molecule type" value="Genomic_DNA"/>
</dbReference>
<dbReference type="InterPro" id="IPR008932">
    <property type="entry name" value="Ribosomal_bL12_oligo"/>
</dbReference>
<dbReference type="InterPro" id="IPR036235">
    <property type="entry name" value="Ribosomal_bL12_oligo_N_sf"/>
</dbReference>
<comment type="caution">
    <text evidence="8">The sequence shown here is derived from an EMBL/GenBank/DDBJ whole genome shotgun (WGS) entry which is preliminary data.</text>
</comment>
<sequence length="122" mass="12742">MIKEIEGLTTLELAELVKELEDRFGVSAATPVAMAGAPVAGGAGAAEAEEEKASYTVVLADSGAQKIAVIKALREINQELGLKEAKDLADGAPKEIKKDVPKEEAEEAKKKLEAAGAKVELK</sequence>
<gene>
    <name evidence="4" type="primary">rplL</name>
    <name evidence="8" type="ORF">A2V71_04055</name>
</gene>
<dbReference type="Gene3D" id="3.30.1390.10">
    <property type="match status" value="1"/>
</dbReference>
<reference evidence="8 9" key="1">
    <citation type="journal article" date="2016" name="Nat. Commun.">
        <title>Thousands of microbial genomes shed light on interconnected biogeochemical processes in an aquifer system.</title>
        <authorList>
            <person name="Anantharaman K."/>
            <person name="Brown C.T."/>
            <person name="Hug L.A."/>
            <person name="Sharon I."/>
            <person name="Castelle C.J."/>
            <person name="Probst A.J."/>
            <person name="Thomas B.C."/>
            <person name="Singh A."/>
            <person name="Wilkins M.J."/>
            <person name="Karaoz U."/>
            <person name="Brodie E.L."/>
            <person name="Williams K.H."/>
            <person name="Hubbard S.S."/>
            <person name="Banfield J.F."/>
        </authorList>
    </citation>
    <scope>NUCLEOTIDE SEQUENCE [LARGE SCALE GENOMIC DNA]</scope>
</reference>
<organism evidence="8 9">
    <name type="scientific">Candidatus Berkelbacteria bacterium RBG_13_40_8</name>
    <dbReference type="NCBI Taxonomy" id="1797467"/>
    <lineage>
        <taxon>Bacteria</taxon>
        <taxon>Candidatus Berkelbacteria</taxon>
    </lineage>
</organism>
<protein>
    <recommendedName>
        <fullName evidence="4">Large ribosomal subunit protein bL12</fullName>
    </recommendedName>
</protein>
<comment type="subunit">
    <text evidence="4">Homodimer. Part of the ribosomal stalk of the 50S ribosomal subunit. Forms a multimeric L10(L12)X complex, where L10 forms an elongated spine to which 2 to 4 L12 dimers bind in a sequential fashion. Binds GTP-bound translation factors.</text>
</comment>
<evidence type="ECO:0000256" key="4">
    <source>
        <dbReference type="HAMAP-Rule" id="MF_00368"/>
    </source>
</evidence>
<dbReference type="Pfam" id="PF16320">
    <property type="entry name" value="Ribosomal_L12_N"/>
    <property type="match status" value="1"/>
</dbReference>
<dbReference type="GO" id="GO:0005840">
    <property type="term" value="C:ribosome"/>
    <property type="evidence" value="ECO:0007669"/>
    <property type="project" value="UniProtKB-KW"/>
</dbReference>
<dbReference type="GO" id="GO:0003735">
    <property type="term" value="F:structural constituent of ribosome"/>
    <property type="evidence" value="ECO:0007669"/>
    <property type="project" value="InterPro"/>
</dbReference>
<feature type="domain" description="Large ribosomal subunit protein bL12 C-terminal" evidence="6">
    <location>
        <begin position="55"/>
        <end position="122"/>
    </location>
</feature>
<comment type="similarity">
    <text evidence="1 4">Belongs to the bacterial ribosomal protein bL12 family.</text>
</comment>
<evidence type="ECO:0000256" key="3">
    <source>
        <dbReference type="ARBA" id="ARBA00023274"/>
    </source>
</evidence>
<dbReference type="AlphaFoldDB" id="A0A1F5DM98"/>
<dbReference type="SUPFAM" id="SSF48300">
    <property type="entry name" value="Ribosomal protein L7/12, oligomerisation (N-terminal) domain"/>
    <property type="match status" value="1"/>
</dbReference>
<evidence type="ECO:0000256" key="1">
    <source>
        <dbReference type="ARBA" id="ARBA00007197"/>
    </source>
</evidence>
<comment type="function">
    <text evidence="4">Forms part of the ribosomal stalk which helps the ribosome interact with GTP-bound translation factors. Is thus essential for accurate translation.</text>
</comment>
<dbReference type="GO" id="GO:1990904">
    <property type="term" value="C:ribonucleoprotein complex"/>
    <property type="evidence" value="ECO:0007669"/>
    <property type="project" value="UniProtKB-KW"/>
</dbReference>
<evidence type="ECO:0000313" key="8">
    <source>
        <dbReference type="EMBL" id="OGD56287.1"/>
    </source>
</evidence>
<dbReference type="GO" id="GO:0003729">
    <property type="term" value="F:mRNA binding"/>
    <property type="evidence" value="ECO:0007669"/>
    <property type="project" value="TreeGrafter"/>
</dbReference>
<dbReference type="Proteomes" id="UP000178764">
    <property type="component" value="Unassembled WGS sequence"/>
</dbReference>
<dbReference type="InterPro" id="IPR000206">
    <property type="entry name" value="Ribosomal_bL12"/>
</dbReference>
<dbReference type="InterPro" id="IPR013823">
    <property type="entry name" value="Ribosomal_bL12_C"/>
</dbReference>